<feature type="domain" description="Fibronectin type-III" evidence="2">
    <location>
        <begin position="1024"/>
        <end position="1113"/>
    </location>
</feature>
<dbReference type="PANTHER" id="PTHR34154:SF3">
    <property type="entry name" value="ALKALI-SENSITIVE LINKAGE PROTEIN 1"/>
    <property type="match status" value="1"/>
</dbReference>
<dbReference type="PANTHER" id="PTHR34154">
    <property type="entry name" value="ALKALI-SENSITIVE LINKAGE PROTEIN 1"/>
    <property type="match status" value="1"/>
</dbReference>
<feature type="signal peptide" evidence="1">
    <location>
        <begin position="1"/>
        <end position="21"/>
    </location>
</feature>
<dbReference type="InterPro" id="IPR036116">
    <property type="entry name" value="FN3_sf"/>
</dbReference>
<dbReference type="RefSeq" id="WP_115153812.1">
    <property type="nucleotide sequence ID" value="NZ_UGTJ01000001.1"/>
</dbReference>
<reference evidence="3 4" key="1">
    <citation type="submission" date="2018-06" db="EMBL/GenBank/DDBJ databases">
        <authorList>
            <consortium name="Pathogen Informatics"/>
            <person name="Doyle S."/>
        </authorList>
    </citation>
    <scope>NUCLEOTIDE SEQUENCE [LARGE SCALE GENOMIC DNA]</scope>
    <source>
        <strain evidence="3 4">NCTC13063</strain>
    </source>
</reference>
<evidence type="ECO:0000313" key="4">
    <source>
        <dbReference type="Proteomes" id="UP000255283"/>
    </source>
</evidence>
<dbReference type="Gene3D" id="2.60.120.200">
    <property type="match status" value="1"/>
</dbReference>
<dbReference type="SUPFAM" id="SSF51445">
    <property type="entry name" value="(Trans)glycosidases"/>
    <property type="match status" value="1"/>
</dbReference>
<comment type="caution">
    <text evidence="3">The sequence shown here is derived from an EMBL/GenBank/DDBJ whole genome shotgun (WGS) entry which is preliminary data.</text>
</comment>
<organism evidence="3 4">
    <name type="scientific">Segatella buccae</name>
    <dbReference type="NCBI Taxonomy" id="28126"/>
    <lineage>
        <taxon>Bacteria</taxon>
        <taxon>Pseudomonadati</taxon>
        <taxon>Bacteroidota</taxon>
        <taxon>Bacteroidia</taxon>
        <taxon>Bacteroidales</taxon>
        <taxon>Prevotellaceae</taxon>
        <taxon>Segatella</taxon>
    </lineage>
</organism>
<dbReference type="Pfam" id="PF11790">
    <property type="entry name" value="Glyco_hydro_cc"/>
    <property type="match status" value="1"/>
</dbReference>
<dbReference type="SMART" id="SM00060">
    <property type="entry name" value="FN3"/>
    <property type="match status" value="2"/>
</dbReference>
<evidence type="ECO:0000259" key="2">
    <source>
        <dbReference type="PROSITE" id="PS50853"/>
    </source>
</evidence>
<keyword evidence="1" id="KW-0732">Signal</keyword>
<evidence type="ECO:0000313" key="3">
    <source>
        <dbReference type="EMBL" id="SUB80349.1"/>
    </source>
</evidence>
<feature type="chain" id="PRO_5042861063" evidence="1">
    <location>
        <begin position="22"/>
        <end position="1513"/>
    </location>
</feature>
<dbReference type="SUPFAM" id="SSF49899">
    <property type="entry name" value="Concanavalin A-like lectins/glucanases"/>
    <property type="match status" value="1"/>
</dbReference>
<sequence length="1513" mass="167038">MRKAIPLLLLWGCLVANKAFAQQQPPFPKKNELPVTLLQNGRYNGREVSITKLTSPKPGSTYTLEVKGKINSGTGRGLDISANDASGMGFRVAMDAASLNWNNPLATLSSLSSTDNTKLRTLRFTVADKKVTVYEDGYFVATRPLETIKEAMNPDGPNINPEVIPVGDWGQNKPAPTSKGWYLVNENKVMNEWPANVRFESSPKNTLYNSDGTQYHGNCLFIRWDANSYKTYNYAYEVELAANTTYRFSMDCAYWANGHASTITAKVSDSRTLNTTLASHVFKTAKERMLVPGEFTFTTPHAGKYYISFSSTWALFAIANLQLVEAGLSAEPMIIIGKNYEGEADMEVAAVTYDESGGYAPETTSGEPTVINLDNAGDVSKGYLFNSDLHVSGTTNLHFTGRPAPFSNTTIDLKGEDAWLYLDYVKPSKTIKECLPSVKINGAAAENGKNCRVSVWANGTVVIPNGQAYDHKALVAYDGENFTGKSKTFEINIYHNNLGEWDNKIRSFKLKKGYMATLANNANGTGYSRVFIADDADLEVPVLPEGMEQFVSFVRVFRWNWVSKKGKANGYGEKSQLNITCNYDWNVGGMSTDPDIEYSPIRQNLYWPGWNDINNKPGVTHLLGCNEPDRPDQSNATVDQIVEIWPEMMKGGYRVGSPAPSSVWAWNGAFFNTIDSLNYRVDFAVAHIYESTGPETLVSRIKTLSDKGKGRPVWITEWNNGANWTNEYWPTASGPRRDADMNIIYGEDGSTKTVNRPLSPENAEKQRAYMAAALPALDQCNLIERYFEYDWVQDCRALMLGGKPTPAGKLYGEHKAALAYRKANAYNHVWKIAPPFPLMTIDGEFRNITLKWYDHNGETGKKYILERKMDGEADFAPYREFVLGQDYRAGETVTFTETIPCLSKVEYRIKALSYKDKESIYSRVKAFTRDAAVPAPTLRGEALSTSIIKLSWDAVKGAKAYRIERAETETSDYRTVADNLTATTYQDEKLQPATNYYYRAYSLNTAAEHPASAVLAVSTKALTIPEPVTGLHISGGTGSVSLRWAFAYDAQYRVARATRADGEYTVVADKVEATSYVDTGLTNGLTYYYKVQPYNGAGFGEESPVLSATPAAGRHLHLAFDEQEGHTAYDEWVGYDAELHNGASFVEGRNGGRAVKLAKGSRSYMELPAGVVSRLADFTIATWLKLPGGKGRVFDFGNGTGTFMIGAANNEGLRYKITCVKGAFDITVPMKWSADEWNHLAITQNGTDVRFYLNGEEVGKGTNASGIQPKDMGLTRQNWLGRSQWANDAYCDHIYDDFRIYDCALSETDVQALYVDREPAINPQYARTVRPGSWNTICLPHAAMPAEGVTAYSISGINEARSVLYLSPVATMTAGVPYIFRAEGDLAVFRENGLPAEAPADGANGLRGVFESKAGDVADGAYILRNDVWYRVDNQAQFNLGNNRAYLPSLDAVTQTLPTGAKKMSIDHTGTTGIDTPKSSAEATKAYTIDGIKVQKPHKGVYIINGKKQVKGK</sequence>
<evidence type="ECO:0000256" key="1">
    <source>
        <dbReference type="SAM" id="SignalP"/>
    </source>
</evidence>
<dbReference type="InterPro" id="IPR053183">
    <property type="entry name" value="ASL1"/>
</dbReference>
<dbReference type="InterPro" id="IPR013783">
    <property type="entry name" value="Ig-like_fold"/>
</dbReference>
<dbReference type="InterPro" id="IPR024655">
    <property type="entry name" value="Asl1_glyco_hydro_catalytic"/>
</dbReference>
<dbReference type="Gene3D" id="3.20.20.80">
    <property type="entry name" value="Glycosidases"/>
    <property type="match status" value="1"/>
</dbReference>
<proteinExistence type="predicted"/>
<accession>A0AAQ1UJI5</accession>
<name>A0AAQ1UJI5_9BACT</name>
<dbReference type="GO" id="GO:0005975">
    <property type="term" value="P:carbohydrate metabolic process"/>
    <property type="evidence" value="ECO:0007669"/>
    <property type="project" value="UniProtKB-ARBA"/>
</dbReference>
<protein>
    <submittedName>
        <fullName evidence="3">Alpha-amylase/pullulanase</fullName>
    </submittedName>
</protein>
<dbReference type="Gene3D" id="2.60.40.10">
    <property type="entry name" value="Immunoglobulins"/>
    <property type="match status" value="2"/>
</dbReference>
<dbReference type="Gene3D" id="2.60.20.10">
    <property type="entry name" value="Crystallins"/>
    <property type="match status" value="1"/>
</dbReference>
<dbReference type="Pfam" id="PF13385">
    <property type="entry name" value="Laminin_G_3"/>
    <property type="match status" value="1"/>
</dbReference>
<dbReference type="GO" id="GO:0004553">
    <property type="term" value="F:hydrolase activity, hydrolyzing O-glycosyl compounds"/>
    <property type="evidence" value="ECO:0007669"/>
    <property type="project" value="UniProtKB-ARBA"/>
</dbReference>
<gene>
    <name evidence="3" type="primary">apu</name>
    <name evidence="3" type="ORF">NCTC13063_01632</name>
</gene>
<dbReference type="SUPFAM" id="SSF49265">
    <property type="entry name" value="Fibronectin type III"/>
    <property type="match status" value="1"/>
</dbReference>
<dbReference type="EMBL" id="UGTJ01000001">
    <property type="protein sequence ID" value="SUB80349.1"/>
    <property type="molecule type" value="Genomic_DNA"/>
</dbReference>
<feature type="domain" description="Fibronectin type-III" evidence="2">
    <location>
        <begin position="933"/>
        <end position="1022"/>
    </location>
</feature>
<dbReference type="InterPro" id="IPR017853">
    <property type="entry name" value="GH"/>
</dbReference>
<dbReference type="PROSITE" id="PS50853">
    <property type="entry name" value="FN3"/>
    <property type="match status" value="2"/>
</dbReference>
<dbReference type="InterPro" id="IPR003961">
    <property type="entry name" value="FN3_dom"/>
</dbReference>
<dbReference type="Proteomes" id="UP000255283">
    <property type="component" value="Unassembled WGS sequence"/>
</dbReference>
<dbReference type="InterPro" id="IPR013320">
    <property type="entry name" value="ConA-like_dom_sf"/>
</dbReference>
<dbReference type="CDD" id="cd00063">
    <property type="entry name" value="FN3"/>
    <property type="match status" value="2"/>
</dbReference>